<keyword evidence="3" id="KW-1185">Reference proteome</keyword>
<dbReference type="InterPro" id="IPR049391">
    <property type="entry name" value="FAS_pseudo-KR"/>
</dbReference>
<dbReference type="Gene3D" id="3.40.50.150">
    <property type="entry name" value="Vaccinia Virus protein VP39"/>
    <property type="match status" value="1"/>
</dbReference>
<evidence type="ECO:0000313" key="3">
    <source>
        <dbReference type="Proteomes" id="UP000728032"/>
    </source>
</evidence>
<protein>
    <recommendedName>
        <fullName evidence="1">Fatty acid synthase pseudo-KR domain-containing protein</fullName>
    </recommendedName>
</protein>
<dbReference type="Proteomes" id="UP000728032">
    <property type="component" value="Unassembled WGS sequence"/>
</dbReference>
<accession>A0A7R9MUK4</accession>
<evidence type="ECO:0000259" key="1">
    <source>
        <dbReference type="Pfam" id="PF21149"/>
    </source>
</evidence>
<sequence length="213" mass="24555">MPSTLPDDVKSLGFKMLEWDLQNSNNFIKDVSSLDLLVLKTNNFVVNNWNIKEQIKSFKDCVKENGFLLMSYRHVLTPPEIAILELLNREAKHEILNKSEVENYISMAEKNGFKLVSHKTDSITSSQLLFRKLRQQMKDIEVIHILNENYDEWVEAIKEKMAENKDADTANNIWLVGNDTALNGIIGLTNCLRLESGGQHIRCLFDYDNKLPK</sequence>
<organism evidence="2">
    <name type="scientific">Oppiella nova</name>
    <dbReference type="NCBI Taxonomy" id="334625"/>
    <lineage>
        <taxon>Eukaryota</taxon>
        <taxon>Metazoa</taxon>
        <taxon>Ecdysozoa</taxon>
        <taxon>Arthropoda</taxon>
        <taxon>Chelicerata</taxon>
        <taxon>Arachnida</taxon>
        <taxon>Acari</taxon>
        <taxon>Acariformes</taxon>
        <taxon>Sarcoptiformes</taxon>
        <taxon>Oribatida</taxon>
        <taxon>Brachypylina</taxon>
        <taxon>Oppioidea</taxon>
        <taxon>Oppiidae</taxon>
        <taxon>Oppiella</taxon>
    </lineage>
</organism>
<dbReference type="Pfam" id="PF21149">
    <property type="entry name" value="FAS_pseudo-KR"/>
    <property type="match status" value="1"/>
</dbReference>
<evidence type="ECO:0000313" key="2">
    <source>
        <dbReference type="EMBL" id="CAD7665510.1"/>
    </source>
</evidence>
<feature type="domain" description="Fatty acid synthase pseudo-KR" evidence="1">
    <location>
        <begin position="152"/>
        <end position="209"/>
    </location>
</feature>
<dbReference type="InterPro" id="IPR029063">
    <property type="entry name" value="SAM-dependent_MTases_sf"/>
</dbReference>
<proteinExistence type="predicted"/>
<name>A0A7R9MUK4_9ACAR</name>
<dbReference type="EMBL" id="CAJPVJ010046701">
    <property type="protein sequence ID" value="CAG2182646.1"/>
    <property type="molecule type" value="Genomic_DNA"/>
</dbReference>
<feature type="non-terminal residue" evidence="2">
    <location>
        <position position="1"/>
    </location>
</feature>
<gene>
    <name evidence="2" type="ORF">ONB1V03_LOCUS22067</name>
</gene>
<dbReference type="AlphaFoldDB" id="A0A7R9MUK4"/>
<dbReference type="OrthoDB" id="6503696at2759"/>
<dbReference type="EMBL" id="OC961526">
    <property type="protein sequence ID" value="CAD7665510.1"/>
    <property type="molecule type" value="Genomic_DNA"/>
</dbReference>
<dbReference type="Gene3D" id="3.40.50.720">
    <property type="entry name" value="NAD(P)-binding Rossmann-like Domain"/>
    <property type="match status" value="1"/>
</dbReference>
<reference evidence="2" key="1">
    <citation type="submission" date="2020-11" db="EMBL/GenBank/DDBJ databases">
        <authorList>
            <person name="Tran Van P."/>
        </authorList>
    </citation>
    <scope>NUCLEOTIDE SEQUENCE</scope>
</reference>